<gene>
    <name evidence="2" type="ORF">PUN28_010215</name>
</gene>
<keyword evidence="3" id="KW-1185">Reference proteome</keyword>
<sequence>MTNDTDKCFLSLKDKIIDRHNEMKYNTLVIYLNNSMLNTITYLFILIQNNFRFTDEERCSRDNAEVDAADYIDLQRTNNAISNCSEILPQFRGYLLHSFPKDCYFFVHSRTINDNSITTEIKM</sequence>
<name>A0AAW2FQ29_9HYME</name>
<dbReference type="Proteomes" id="UP001430953">
    <property type="component" value="Unassembled WGS sequence"/>
</dbReference>
<proteinExistence type="predicted"/>
<reference evidence="2 3" key="1">
    <citation type="submission" date="2023-03" db="EMBL/GenBank/DDBJ databases">
        <title>High recombination rates correlate with genetic variation in Cardiocondyla obscurior ants.</title>
        <authorList>
            <person name="Errbii M."/>
        </authorList>
    </citation>
    <scope>NUCLEOTIDE SEQUENCE [LARGE SCALE GENOMIC DNA]</scope>
    <source>
        <strain evidence="2">Alpha-2009</strain>
        <tissue evidence="2">Whole body</tissue>
    </source>
</reference>
<accession>A0AAW2FQ29</accession>
<evidence type="ECO:0000313" key="3">
    <source>
        <dbReference type="Proteomes" id="UP001430953"/>
    </source>
</evidence>
<dbReference type="AlphaFoldDB" id="A0AAW2FQ29"/>
<organism evidence="2 3">
    <name type="scientific">Cardiocondyla obscurior</name>
    <dbReference type="NCBI Taxonomy" id="286306"/>
    <lineage>
        <taxon>Eukaryota</taxon>
        <taxon>Metazoa</taxon>
        <taxon>Ecdysozoa</taxon>
        <taxon>Arthropoda</taxon>
        <taxon>Hexapoda</taxon>
        <taxon>Insecta</taxon>
        <taxon>Pterygota</taxon>
        <taxon>Neoptera</taxon>
        <taxon>Endopterygota</taxon>
        <taxon>Hymenoptera</taxon>
        <taxon>Apocrita</taxon>
        <taxon>Aculeata</taxon>
        <taxon>Formicoidea</taxon>
        <taxon>Formicidae</taxon>
        <taxon>Myrmicinae</taxon>
        <taxon>Cardiocondyla</taxon>
    </lineage>
</organism>
<protein>
    <submittedName>
        <fullName evidence="2">Uncharacterized protein</fullName>
    </submittedName>
</protein>
<comment type="caution">
    <text evidence="2">The sequence shown here is derived from an EMBL/GenBank/DDBJ whole genome shotgun (WGS) entry which is preliminary data.</text>
</comment>
<keyword evidence="1" id="KW-0472">Membrane</keyword>
<evidence type="ECO:0000313" key="2">
    <source>
        <dbReference type="EMBL" id="KAL0117214.1"/>
    </source>
</evidence>
<keyword evidence="1" id="KW-0812">Transmembrane</keyword>
<feature type="transmembrane region" description="Helical" evidence="1">
    <location>
        <begin position="28"/>
        <end position="47"/>
    </location>
</feature>
<dbReference type="EMBL" id="JADYXP020000009">
    <property type="protein sequence ID" value="KAL0117214.1"/>
    <property type="molecule type" value="Genomic_DNA"/>
</dbReference>
<evidence type="ECO:0000256" key="1">
    <source>
        <dbReference type="SAM" id="Phobius"/>
    </source>
</evidence>
<keyword evidence="1" id="KW-1133">Transmembrane helix</keyword>